<organism evidence="1 2">
    <name type="scientific">Rhabditophanes sp. KR3021</name>
    <dbReference type="NCBI Taxonomy" id="114890"/>
    <lineage>
        <taxon>Eukaryota</taxon>
        <taxon>Metazoa</taxon>
        <taxon>Ecdysozoa</taxon>
        <taxon>Nematoda</taxon>
        <taxon>Chromadorea</taxon>
        <taxon>Rhabditida</taxon>
        <taxon>Tylenchina</taxon>
        <taxon>Panagrolaimomorpha</taxon>
        <taxon>Strongyloidoidea</taxon>
        <taxon>Alloionematidae</taxon>
        <taxon>Rhabditophanes</taxon>
    </lineage>
</organism>
<evidence type="ECO:0000313" key="2">
    <source>
        <dbReference type="WBParaSite" id="RSKR_0000307000.1"/>
    </source>
</evidence>
<dbReference type="WBParaSite" id="RSKR_0000307000.1">
    <property type="protein sequence ID" value="RSKR_0000307000.1"/>
    <property type="gene ID" value="RSKR_0000307000"/>
</dbReference>
<reference evidence="2" key="1">
    <citation type="submission" date="2016-11" db="UniProtKB">
        <authorList>
            <consortium name="WormBaseParasite"/>
        </authorList>
    </citation>
    <scope>IDENTIFICATION</scope>
    <source>
        <strain evidence="2">KR3021</strain>
    </source>
</reference>
<sequence>MVGELSNVVVNYFDLMGKEAIEFFLAAHFGLLPKCDVESAKVLQYLLGIDDMSSNFRPVYMEQGPEKKIELMKIMVNDHIKPFLVRYNKFLKDNGSAIEFFLAAHFGLLPKCDVGNAKVLQYLLGIDNMSSNFRPVYMEQDPEKKIELMKIMVNDHIKPFLVRYNKFLKDNGSG</sequence>
<accession>A0AC35TQI8</accession>
<evidence type="ECO:0000313" key="1">
    <source>
        <dbReference type="Proteomes" id="UP000095286"/>
    </source>
</evidence>
<name>A0AC35TQI8_9BILA</name>
<protein>
    <submittedName>
        <fullName evidence="2">CHK domain-containing protein</fullName>
    </submittedName>
</protein>
<dbReference type="Proteomes" id="UP000095286">
    <property type="component" value="Unplaced"/>
</dbReference>
<proteinExistence type="predicted"/>